<dbReference type="PANTHER" id="PTHR45630:SF8">
    <property type="entry name" value="CATION-TRANSPORTING ATPASE"/>
    <property type="match status" value="1"/>
</dbReference>
<comment type="similarity">
    <text evidence="2 13">Belongs to the cation transport ATPase (P-type) (TC 3.A.3) family. Type V subfamily.</text>
</comment>
<dbReference type="PANTHER" id="PTHR45630">
    <property type="entry name" value="CATION-TRANSPORTING ATPASE-RELATED"/>
    <property type="match status" value="1"/>
</dbReference>
<feature type="transmembrane region" description="Helical" evidence="13">
    <location>
        <begin position="1269"/>
        <end position="1287"/>
    </location>
</feature>
<feature type="compositionally biased region" description="Basic residues" evidence="14">
    <location>
        <begin position="111"/>
        <end position="125"/>
    </location>
</feature>
<gene>
    <name evidence="18" type="ORF">INT44_003276</name>
</gene>
<dbReference type="Pfam" id="PF12409">
    <property type="entry name" value="P5-ATPase"/>
    <property type="match status" value="1"/>
</dbReference>
<dbReference type="GO" id="GO:0016020">
    <property type="term" value="C:membrane"/>
    <property type="evidence" value="ECO:0007669"/>
    <property type="project" value="UniProtKB-SubCell"/>
</dbReference>
<evidence type="ECO:0000256" key="3">
    <source>
        <dbReference type="ARBA" id="ARBA00022553"/>
    </source>
</evidence>
<dbReference type="GO" id="GO:0019829">
    <property type="term" value="F:ATPase-coupled monoatomic cation transmembrane transporter activity"/>
    <property type="evidence" value="ECO:0007669"/>
    <property type="project" value="UniProtKB-UniRule"/>
</dbReference>
<dbReference type="GO" id="GO:0046872">
    <property type="term" value="F:metal ion binding"/>
    <property type="evidence" value="ECO:0007669"/>
    <property type="project" value="UniProtKB-UniRule"/>
</dbReference>
<feature type="region of interest" description="Disordered" evidence="14">
    <location>
        <begin position="40"/>
        <end position="168"/>
    </location>
</feature>
<protein>
    <recommendedName>
        <fullName evidence="13">Cation-transporting ATPase</fullName>
        <ecNumber evidence="13">7.2.2.-</ecNumber>
    </recommendedName>
</protein>
<evidence type="ECO:0000256" key="13">
    <source>
        <dbReference type="RuleBase" id="RU362082"/>
    </source>
</evidence>
<dbReference type="GO" id="GO:0015662">
    <property type="term" value="F:P-type ion transporter activity"/>
    <property type="evidence" value="ECO:0007669"/>
    <property type="project" value="InterPro"/>
</dbReference>
<feature type="domain" description="P-type ATPase A" evidence="15">
    <location>
        <begin position="463"/>
        <end position="589"/>
    </location>
</feature>
<evidence type="ECO:0000256" key="8">
    <source>
        <dbReference type="ARBA" id="ARBA00022842"/>
    </source>
</evidence>
<sequence>MPKYSSIDRPQYGTSTNEADKLVSVDTAIVNPLLVAAVNTAKGKKRRDSTAPLMSAPPIHNPTLKNTNEDPLTSLSRSNSFADQLPRNSSPKVPYLDEALQSHGTSNTSHTHNRFRPGLHRRRKTGTAAGEEGSEDDSEGESSDEDDDSEIDNDDSSQSGLSSDDDEEQIARQITAAKNTSTKPSGVQNYSQIDLSHAADDTDHLEGYQRLLLPEEDMELIIEAYKYNTARLYLYRVSCVLSLGMVWLLCRWMPHLWVKWIGIRSPMGKAEWFVIQNQWGATTMVNPTNVYYNGTLTSVFAEEQLKQEIETYRAQQGRTMLRHIDLHQNLPHLITLNYQYVRLAFNPILEIFHVVGFWKDRSWVTVKALKTGLTKEKHLDRLEVFGTNSIDIEEKPTLKLLVDEVLNPFYVFQIFSILLWCMDDYYYYAFCIFIISAVSIISTLLETKETIKRMREMSKFECNVRVMRNNSWRSTSSHDLAVGDVIDITTLHTFPCDAVLLTGDCIMNESMLTGESIPVSKVPITDTVLKTFSLATSTIPSERSKHFMFMGTKVVRVRATPSAGGVTSATAMVLRTGFNTSKGSLVRSMLFPKPNQFQFYRDSFRFIGVLAIIAMFGFLASSINFIRLGVDRTTMILRALDLITIVVPPALPATMQIGTSFAISRLRDAGIFCISPPRVNIGGKVDCMCFDKTGTLTEDGLDIHGVRAVQNDNGSLRFTDEMNSSPEIEADEQNTITTSGRIFHAMATCHSLKLVNDELVGDPLDHKMFDFIDWELEESGGATSIGAKSVSESAEHGGSKMSKGIVPTVVRPKGAKKFNISLEETEMNNGLVELGIIHSFEFVSSLRRMSVIVRDLSKPHMEVFVKGAPEVMSEVCLPETIPQDFNERLYWYTHRGYRVIACASKTLTNVKWHKLHKLKRQEVEIGLTFIGFIIFENKLKPGTTPAIDTLRRANIRQIMCTGDNVLTAVSVSRECSLVDQNAEIYIPRFIQGSSSDPNSIIRWESVLQEGYTLHNHTLLPETSAQTASNGDGPFANSNGLYYLAVTGEAFRWMVDYAPPEIMSRMLVTGQIFARMSPDEKQELVEKLQQLDYCVGFCGDGANDCGALKAGDIGISLSEAEASVAAPFTSNTMDIGCVIDVIKEGRAALVTSFSCFKYMALYSIIQFTTVTLLYAFDSNLGDFQFLYIDLFLILPIAVYMGYTSAWPHLHRKRPTASLMSKKVLVSLIGHIIINSSFQFAMYFYIRTQEWYSPPEYDPDGENIECFENTVLFLLSCYQYILVAVVFSVGPPYRKPVWSNVRLIITLVVLTLLTVVTTLFPPQFLNEMLELENMPFKFRCVLVLVALTNFISCTCCEKYLFPWALDLLSSGSIRPVTRDGYSQLREEHHKKPSKKLFKRILADMEDERKRL</sequence>
<feature type="transmembrane region" description="Helical" evidence="13">
    <location>
        <begin position="1222"/>
        <end position="1244"/>
    </location>
</feature>
<dbReference type="SUPFAM" id="SSF81660">
    <property type="entry name" value="Metal cation-transporting ATPase, ATP-binding domain N"/>
    <property type="match status" value="1"/>
</dbReference>
<dbReference type="Pfam" id="PF00122">
    <property type="entry name" value="E1-E2_ATPase"/>
    <property type="match status" value="1"/>
</dbReference>
<name>A0A8H7Q8B0_9FUNG</name>
<dbReference type="SFLD" id="SFLDF00027">
    <property type="entry name" value="p-type_atpase"/>
    <property type="match status" value="1"/>
</dbReference>
<dbReference type="NCBIfam" id="TIGR01494">
    <property type="entry name" value="ATPase_P-type"/>
    <property type="match status" value="1"/>
</dbReference>
<feature type="transmembrane region" description="Helical" evidence="13">
    <location>
        <begin position="1182"/>
        <end position="1201"/>
    </location>
</feature>
<keyword evidence="8 13" id="KW-0460">Magnesium</keyword>
<dbReference type="InterPro" id="IPR047819">
    <property type="entry name" value="P5A-ATPase_N"/>
</dbReference>
<evidence type="ECO:0000256" key="6">
    <source>
        <dbReference type="ARBA" id="ARBA00022741"/>
    </source>
</evidence>
<dbReference type="FunFam" id="1.20.1110.10:FF:000032">
    <property type="entry name" value="Cation-transporting ATPase"/>
    <property type="match status" value="1"/>
</dbReference>
<dbReference type="PROSITE" id="PS00154">
    <property type="entry name" value="ATPASE_E1_E2"/>
    <property type="match status" value="1"/>
</dbReference>
<comment type="caution">
    <text evidence="13">Lacks conserved residue(s) required for the propagation of feature annotation.</text>
</comment>
<dbReference type="SFLD" id="SFLDS00003">
    <property type="entry name" value="Haloacid_Dehalogenase"/>
    <property type="match status" value="1"/>
</dbReference>
<dbReference type="GO" id="GO:0016887">
    <property type="term" value="F:ATP hydrolysis activity"/>
    <property type="evidence" value="ECO:0007669"/>
    <property type="project" value="InterPro"/>
</dbReference>
<dbReference type="InterPro" id="IPR023299">
    <property type="entry name" value="ATPase_P-typ_cyto_dom_N"/>
</dbReference>
<dbReference type="OrthoDB" id="48943at2759"/>
<evidence type="ECO:0000256" key="2">
    <source>
        <dbReference type="ARBA" id="ARBA00006000"/>
    </source>
</evidence>
<dbReference type="InterPro" id="IPR023214">
    <property type="entry name" value="HAD_sf"/>
</dbReference>
<evidence type="ECO:0000256" key="9">
    <source>
        <dbReference type="ARBA" id="ARBA00022967"/>
    </source>
</evidence>
<feature type="transmembrane region" description="Helical" evidence="13">
    <location>
        <begin position="603"/>
        <end position="623"/>
    </location>
</feature>
<evidence type="ECO:0000256" key="4">
    <source>
        <dbReference type="ARBA" id="ARBA00022692"/>
    </source>
</evidence>
<dbReference type="InterPro" id="IPR004014">
    <property type="entry name" value="ATPase_P-typ_cation-transptr_N"/>
</dbReference>
<keyword evidence="3" id="KW-0597">Phosphoprotein</keyword>
<dbReference type="Pfam" id="PF13246">
    <property type="entry name" value="Cation_ATPase"/>
    <property type="match status" value="1"/>
</dbReference>
<keyword evidence="11 13" id="KW-0472">Membrane</keyword>
<comment type="subcellular location">
    <subcellularLocation>
        <location evidence="1 13">Membrane</location>
        <topology evidence="1 13">Multi-pass membrane protein</topology>
    </subcellularLocation>
</comment>
<dbReference type="PRINTS" id="PR00119">
    <property type="entry name" value="CATATPASE"/>
</dbReference>
<feature type="region of interest" description="Disordered" evidence="14">
    <location>
        <begin position="1"/>
        <end position="22"/>
    </location>
</feature>
<dbReference type="GO" id="GO:0006874">
    <property type="term" value="P:intracellular calcium ion homeostasis"/>
    <property type="evidence" value="ECO:0007669"/>
    <property type="project" value="TreeGrafter"/>
</dbReference>
<keyword evidence="7 13" id="KW-0067">ATP-binding</keyword>
<dbReference type="SUPFAM" id="SSF81653">
    <property type="entry name" value="Calcium ATPase, transduction domain A"/>
    <property type="match status" value="1"/>
</dbReference>
<evidence type="ECO:0000256" key="5">
    <source>
        <dbReference type="ARBA" id="ARBA00022723"/>
    </source>
</evidence>
<evidence type="ECO:0000256" key="1">
    <source>
        <dbReference type="ARBA" id="ARBA00004141"/>
    </source>
</evidence>
<evidence type="ECO:0000256" key="7">
    <source>
        <dbReference type="ARBA" id="ARBA00022840"/>
    </source>
</evidence>
<feature type="domain" description="P5B-type ATPase N-terminal" evidence="17">
    <location>
        <begin position="216"/>
        <end position="346"/>
    </location>
</feature>
<evidence type="ECO:0000259" key="17">
    <source>
        <dbReference type="Pfam" id="PF12409"/>
    </source>
</evidence>
<dbReference type="InterPro" id="IPR047821">
    <property type="entry name" value="P5B-type_ATPase"/>
</dbReference>
<feature type="compositionally biased region" description="Polar residues" evidence="14">
    <location>
        <begin position="63"/>
        <end position="91"/>
    </location>
</feature>
<dbReference type="InterPro" id="IPR044492">
    <property type="entry name" value="P_typ_ATPase_HD_dom"/>
</dbReference>
<reference evidence="18" key="1">
    <citation type="submission" date="2020-12" db="EMBL/GenBank/DDBJ databases">
        <title>Metabolic potential, ecology and presence of endohyphal bacteria is reflected in genomic diversity of Mucoromycotina.</title>
        <authorList>
            <person name="Muszewska A."/>
            <person name="Okrasinska A."/>
            <person name="Steczkiewicz K."/>
            <person name="Drgas O."/>
            <person name="Orlowska M."/>
            <person name="Perlinska-Lenart U."/>
            <person name="Aleksandrzak-Piekarczyk T."/>
            <person name="Szatraj K."/>
            <person name="Zielenkiewicz U."/>
            <person name="Pilsyk S."/>
            <person name="Malc E."/>
            <person name="Mieczkowski P."/>
            <person name="Kruszewska J.S."/>
            <person name="Biernat P."/>
            <person name="Pawlowska J."/>
        </authorList>
    </citation>
    <scope>NUCLEOTIDE SEQUENCE</scope>
    <source>
        <strain evidence="18">WA0000051536</strain>
    </source>
</reference>
<dbReference type="FunFam" id="3.40.50.1000:FF:000068">
    <property type="entry name" value="Cation-transporting ATPase"/>
    <property type="match status" value="1"/>
</dbReference>
<evidence type="ECO:0000259" key="16">
    <source>
        <dbReference type="Pfam" id="PF00690"/>
    </source>
</evidence>
<feature type="transmembrane region" description="Helical" evidence="13">
    <location>
        <begin position="1158"/>
        <end position="1176"/>
    </location>
</feature>
<keyword evidence="5 13" id="KW-0479">Metal-binding</keyword>
<dbReference type="SUPFAM" id="SSF81665">
    <property type="entry name" value="Calcium ATPase, transmembrane domain M"/>
    <property type="match status" value="1"/>
</dbReference>
<keyword evidence="9 13" id="KW-1278">Translocase</keyword>
<keyword evidence="6 13" id="KW-0547">Nucleotide-binding</keyword>
<dbReference type="InterPro" id="IPR059000">
    <property type="entry name" value="ATPase_P-type_domA"/>
</dbReference>
<dbReference type="InterPro" id="IPR006544">
    <property type="entry name" value="P-type_TPase_V"/>
</dbReference>
<dbReference type="Gene3D" id="3.40.50.1000">
    <property type="entry name" value="HAD superfamily/HAD-like"/>
    <property type="match status" value="1"/>
</dbReference>
<dbReference type="NCBIfam" id="TIGR01657">
    <property type="entry name" value="P-ATPase-V"/>
    <property type="match status" value="1"/>
</dbReference>
<evidence type="ECO:0000259" key="15">
    <source>
        <dbReference type="Pfam" id="PF00122"/>
    </source>
</evidence>
<organism evidence="18 19">
    <name type="scientific">Umbelopsis vinacea</name>
    <dbReference type="NCBI Taxonomy" id="44442"/>
    <lineage>
        <taxon>Eukaryota</taxon>
        <taxon>Fungi</taxon>
        <taxon>Fungi incertae sedis</taxon>
        <taxon>Mucoromycota</taxon>
        <taxon>Mucoromycotina</taxon>
        <taxon>Umbelopsidomycetes</taxon>
        <taxon>Umbelopsidales</taxon>
        <taxon>Umbelopsidaceae</taxon>
        <taxon>Umbelopsis</taxon>
    </lineage>
</organism>
<comment type="catalytic activity">
    <reaction evidence="12 13">
        <text>ATP + H2O = ADP + phosphate + H(+)</text>
        <dbReference type="Rhea" id="RHEA:13065"/>
        <dbReference type="ChEBI" id="CHEBI:15377"/>
        <dbReference type="ChEBI" id="CHEBI:15378"/>
        <dbReference type="ChEBI" id="CHEBI:30616"/>
        <dbReference type="ChEBI" id="CHEBI:43474"/>
        <dbReference type="ChEBI" id="CHEBI:456216"/>
    </reaction>
</comment>
<evidence type="ECO:0000256" key="11">
    <source>
        <dbReference type="ARBA" id="ARBA00023136"/>
    </source>
</evidence>
<dbReference type="Gene3D" id="2.70.150.10">
    <property type="entry name" value="Calcium-transporting ATPase, cytoplasmic transduction domain A"/>
    <property type="match status" value="1"/>
</dbReference>
<evidence type="ECO:0000256" key="14">
    <source>
        <dbReference type="SAM" id="MobiDB-lite"/>
    </source>
</evidence>
<dbReference type="Gene3D" id="3.40.1110.10">
    <property type="entry name" value="Calcium-transporting ATPase, cytoplasmic domain N"/>
    <property type="match status" value="1"/>
</dbReference>
<dbReference type="Proteomes" id="UP000612746">
    <property type="component" value="Unassembled WGS sequence"/>
</dbReference>
<feature type="domain" description="Cation-transporting P-type ATPase N-terminal" evidence="16">
    <location>
        <begin position="369"/>
        <end position="420"/>
    </location>
</feature>
<keyword evidence="19" id="KW-1185">Reference proteome</keyword>
<dbReference type="FunFam" id="2.70.150.10:FF:000057">
    <property type="entry name" value="Cation-transporting ATPase"/>
    <property type="match status" value="1"/>
</dbReference>
<dbReference type="Pfam" id="PF00690">
    <property type="entry name" value="Cation_ATPase_N"/>
    <property type="match status" value="1"/>
</dbReference>
<feature type="compositionally biased region" description="Acidic residues" evidence="14">
    <location>
        <begin position="132"/>
        <end position="155"/>
    </location>
</feature>
<accession>A0A8H7Q8B0</accession>
<dbReference type="InterPro" id="IPR001757">
    <property type="entry name" value="P_typ_ATPase"/>
</dbReference>
<evidence type="ECO:0000256" key="10">
    <source>
        <dbReference type="ARBA" id="ARBA00022989"/>
    </source>
</evidence>
<feature type="transmembrane region" description="Helical" evidence="13">
    <location>
        <begin position="425"/>
        <end position="445"/>
    </location>
</feature>
<dbReference type="InterPro" id="IPR018303">
    <property type="entry name" value="ATPase_P-typ_P_site"/>
</dbReference>
<dbReference type="InterPro" id="IPR036412">
    <property type="entry name" value="HAD-like_sf"/>
</dbReference>
<keyword evidence="10 13" id="KW-1133">Transmembrane helix</keyword>
<evidence type="ECO:0000313" key="18">
    <source>
        <dbReference type="EMBL" id="KAG2187048.1"/>
    </source>
</evidence>
<dbReference type="InterPro" id="IPR023298">
    <property type="entry name" value="ATPase_P-typ_TM_dom_sf"/>
</dbReference>
<feature type="transmembrane region" description="Helical" evidence="13">
    <location>
        <begin position="1299"/>
        <end position="1319"/>
    </location>
</feature>
<evidence type="ECO:0000256" key="12">
    <source>
        <dbReference type="ARBA" id="ARBA00049360"/>
    </source>
</evidence>
<comment type="caution">
    <text evidence="18">The sequence shown here is derived from an EMBL/GenBank/DDBJ whole genome shotgun (WGS) entry which is preliminary data.</text>
</comment>
<dbReference type="SFLD" id="SFLDG00002">
    <property type="entry name" value="C1.7:_P-type_atpase_like"/>
    <property type="match status" value="1"/>
</dbReference>
<proteinExistence type="inferred from homology"/>
<dbReference type="CDD" id="cd07542">
    <property type="entry name" value="P-type_ATPase_cation"/>
    <property type="match status" value="1"/>
</dbReference>
<dbReference type="EMBL" id="JAEPRA010000004">
    <property type="protein sequence ID" value="KAG2187048.1"/>
    <property type="molecule type" value="Genomic_DNA"/>
</dbReference>
<dbReference type="SUPFAM" id="SSF56784">
    <property type="entry name" value="HAD-like"/>
    <property type="match status" value="1"/>
</dbReference>
<dbReference type="EC" id="7.2.2.-" evidence="13"/>
<keyword evidence="4 13" id="KW-0812">Transmembrane</keyword>
<dbReference type="GO" id="GO:0005524">
    <property type="term" value="F:ATP binding"/>
    <property type="evidence" value="ECO:0007669"/>
    <property type="project" value="UniProtKB-UniRule"/>
</dbReference>
<dbReference type="InterPro" id="IPR008250">
    <property type="entry name" value="ATPase_P-typ_transduc_dom_A_sf"/>
</dbReference>
<evidence type="ECO:0000313" key="19">
    <source>
        <dbReference type="Proteomes" id="UP000612746"/>
    </source>
</evidence>